<dbReference type="RefSeq" id="WP_201261503.1">
    <property type="nucleotide sequence ID" value="NZ_QAFW01000013.1"/>
</dbReference>
<gene>
    <name evidence="2" type="ORF">K8V30_03155</name>
</gene>
<dbReference type="AlphaFoldDB" id="A0A921NAT8"/>
<evidence type="ECO:0000313" key="2">
    <source>
        <dbReference type="EMBL" id="HJH10687.1"/>
    </source>
</evidence>
<protein>
    <submittedName>
        <fullName evidence="2">YitT family protein</fullName>
    </submittedName>
</protein>
<feature type="transmembrane region" description="Helical" evidence="1">
    <location>
        <begin position="103"/>
        <end position="126"/>
    </location>
</feature>
<comment type="caution">
    <text evidence="2">The sequence shown here is derived from an EMBL/GenBank/DDBJ whole genome shotgun (WGS) entry which is preliminary data.</text>
</comment>
<reference evidence="2" key="1">
    <citation type="journal article" date="2021" name="PeerJ">
        <title>Extensive microbial diversity within the chicken gut microbiome revealed by metagenomics and culture.</title>
        <authorList>
            <person name="Gilroy R."/>
            <person name="Ravi A."/>
            <person name="Getino M."/>
            <person name="Pursley I."/>
            <person name="Horton D.L."/>
            <person name="Alikhan N.F."/>
            <person name="Baker D."/>
            <person name="Gharbi K."/>
            <person name="Hall N."/>
            <person name="Watson M."/>
            <person name="Adriaenssens E.M."/>
            <person name="Foster-Nyarko E."/>
            <person name="Jarju S."/>
            <person name="Secka A."/>
            <person name="Antonio M."/>
            <person name="Oren A."/>
            <person name="Chaudhuri R.R."/>
            <person name="La Ragione R."/>
            <person name="Hildebrand F."/>
            <person name="Pallen M.J."/>
        </authorList>
    </citation>
    <scope>NUCLEOTIDE SEQUENCE</scope>
    <source>
        <strain evidence="2">CHK160-4876</strain>
    </source>
</reference>
<dbReference type="Pfam" id="PF19700">
    <property type="entry name" value="DUF6198"/>
    <property type="match status" value="1"/>
</dbReference>
<name>A0A921NAT8_9BACL</name>
<dbReference type="PANTHER" id="PTHR40078">
    <property type="entry name" value="INTEGRAL MEMBRANE PROTEIN-RELATED"/>
    <property type="match status" value="1"/>
</dbReference>
<organism evidence="2 3">
    <name type="scientific">Metalysinibacillus jejuensis</name>
    <dbReference type="NCBI Taxonomy" id="914327"/>
    <lineage>
        <taxon>Bacteria</taxon>
        <taxon>Bacillati</taxon>
        <taxon>Bacillota</taxon>
        <taxon>Bacilli</taxon>
        <taxon>Bacillales</taxon>
        <taxon>Caryophanaceae</taxon>
        <taxon>Metalysinibacillus</taxon>
    </lineage>
</organism>
<evidence type="ECO:0000256" key="1">
    <source>
        <dbReference type="SAM" id="Phobius"/>
    </source>
</evidence>
<feature type="transmembrane region" description="Helical" evidence="1">
    <location>
        <begin position="5"/>
        <end position="27"/>
    </location>
</feature>
<sequence>MKQIVFWRIGFFLLGIIILALGVTLTIRGQTFGVGSWDVLHIGLFKTVGLTIGSWSIILGIAILISIGIITKRFPKIGTWVDMVLTGVFIDIFNWLLPVATTTAIQLLAFILGLIAIGFGAGMYIAADLGVGPRDALMMLLTEYTPLSVSTARTIMEVSVALIGVMLGGPLGIGTVIMAFGLGPIVQWALKFNERLFERITGQPALQKKGVAS</sequence>
<keyword evidence="1" id="KW-1133">Transmembrane helix</keyword>
<reference evidence="2" key="2">
    <citation type="submission" date="2021-09" db="EMBL/GenBank/DDBJ databases">
        <authorList>
            <person name="Gilroy R."/>
        </authorList>
    </citation>
    <scope>NUCLEOTIDE SEQUENCE</scope>
    <source>
        <strain evidence="2">CHK160-4876</strain>
    </source>
</reference>
<keyword evidence="1" id="KW-0812">Transmembrane</keyword>
<evidence type="ECO:0000313" key="3">
    <source>
        <dbReference type="Proteomes" id="UP000700212"/>
    </source>
</evidence>
<proteinExistence type="predicted"/>
<accession>A0A921NAT8</accession>
<dbReference type="Proteomes" id="UP000700212">
    <property type="component" value="Unassembled WGS sequence"/>
</dbReference>
<feature type="transmembrane region" description="Helical" evidence="1">
    <location>
        <begin position="47"/>
        <end position="70"/>
    </location>
</feature>
<dbReference type="InterPro" id="IPR038750">
    <property type="entry name" value="YczE/YyaS-like"/>
</dbReference>
<dbReference type="PANTHER" id="PTHR40078:SF1">
    <property type="entry name" value="INTEGRAL MEMBRANE PROTEIN"/>
    <property type="match status" value="1"/>
</dbReference>
<feature type="transmembrane region" description="Helical" evidence="1">
    <location>
        <begin position="77"/>
        <end position="97"/>
    </location>
</feature>
<dbReference type="EMBL" id="DYTV01000037">
    <property type="protein sequence ID" value="HJH10687.1"/>
    <property type="molecule type" value="Genomic_DNA"/>
</dbReference>
<keyword evidence="1" id="KW-0472">Membrane</keyword>